<dbReference type="EMBL" id="JASPKY010000054">
    <property type="protein sequence ID" value="KAK9744948.1"/>
    <property type="molecule type" value="Genomic_DNA"/>
</dbReference>
<keyword evidence="3" id="KW-1185">Reference proteome</keyword>
<evidence type="ECO:0000256" key="1">
    <source>
        <dbReference type="SAM" id="MobiDB-lite"/>
    </source>
</evidence>
<comment type="caution">
    <text evidence="2">The sequence shown here is derived from an EMBL/GenBank/DDBJ whole genome shotgun (WGS) entry which is preliminary data.</text>
</comment>
<gene>
    <name evidence="2" type="ORF">QE152_g7372</name>
</gene>
<sequence length="377" mass="42970">MVNLESKTKSDNYCVSQCLTRQSMSHTNLNKTLNCKEAMQKLSELLGDSNVNDCNNNLHESLEELEKLANERNFFDILNQKYPTFIGFQLNENQKIKHSVSKKASDSQIYNNKTYKEVANSKNSTTNIWHLKNDYSDSSLSNEIELFDDIARNSVYSEELKSQTVMPLCHKIQIQGTSKKNRSEDRIKFNVINNETTKLPDKESKLWKAEDSSTRKSSLKHKIIKRREQPPAELKIQNMNNHKGSPASEKGFYAQIIQKTSSTEHPLITTKLSQSSSKSSLNSFILICLKHADSNSRLQNTTMQSDNYLPTNNASLKKRKQVDAMTIPAEPEKIDKNNMFSQEMDTVGVQVFIAKHVLLALIAVNSMRSTILPNQTR</sequence>
<proteinExistence type="predicted"/>
<feature type="region of interest" description="Disordered" evidence="1">
    <location>
        <begin position="206"/>
        <end position="248"/>
    </location>
</feature>
<reference evidence="2 3" key="1">
    <citation type="journal article" date="2024" name="BMC Genomics">
        <title>De novo assembly and annotation of Popillia japonica's genome with initial clues to its potential as an invasive pest.</title>
        <authorList>
            <person name="Cucini C."/>
            <person name="Boschi S."/>
            <person name="Funari R."/>
            <person name="Cardaioli E."/>
            <person name="Iannotti N."/>
            <person name="Marturano G."/>
            <person name="Paoli F."/>
            <person name="Bruttini M."/>
            <person name="Carapelli A."/>
            <person name="Frati F."/>
            <person name="Nardi F."/>
        </authorList>
    </citation>
    <scope>NUCLEOTIDE SEQUENCE [LARGE SCALE GENOMIC DNA]</scope>
    <source>
        <strain evidence="2">DMR45628</strain>
    </source>
</reference>
<dbReference type="Proteomes" id="UP001458880">
    <property type="component" value="Unassembled WGS sequence"/>
</dbReference>
<evidence type="ECO:0000313" key="2">
    <source>
        <dbReference type="EMBL" id="KAK9744948.1"/>
    </source>
</evidence>
<dbReference type="AlphaFoldDB" id="A0AAW1MF03"/>
<evidence type="ECO:0000313" key="3">
    <source>
        <dbReference type="Proteomes" id="UP001458880"/>
    </source>
</evidence>
<accession>A0AAW1MF03</accession>
<name>A0AAW1MF03_POPJA</name>
<organism evidence="2 3">
    <name type="scientific">Popillia japonica</name>
    <name type="common">Japanese beetle</name>
    <dbReference type="NCBI Taxonomy" id="7064"/>
    <lineage>
        <taxon>Eukaryota</taxon>
        <taxon>Metazoa</taxon>
        <taxon>Ecdysozoa</taxon>
        <taxon>Arthropoda</taxon>
        <taxon>Hexapoda</taxon>
        <taxon>Insecta</taxon>
        <taxon>Pterygota</taxon>
        <taxon>Neoptera</taxon>
        <taxon>Endopterygota</taxon>
        <taxon>Coleoptera</taxon>
        <taxon>Polyphaga</taxon>
        <taxon>Scarabaeiformia</taxon>
        <taxon>Scarabaeidae</taxon>
        <taxon>Rutelinae</taxon>
        <taxon>Popillia</taxon>
    </lineage>
</organism>
<protein>
    <submittedName>
        <fullName evidence="2">Uncharacterized protein</fullName>
    </submittedName>
</protein>